<dbReference type="Proteomes" id="UP001595191">
    <property type="component" value="Unassembled WGS sequence"/>
</dbReference>
<dbReference type="EMBL" id="JBHFPV010000002">
    <property type="protein sequence ID" value="MFH6604343.1"/>
    <property type="molecule type" value="Genomic_DNA"/>
</dbReference>
<comment type="caution">
    <text evidence="1">The sequence shown here is derived from an EMBL/GenBank/DDBJ whole genome shotgun (WGS) entry which is preliminary data.</text>
</comment>
<proteinExistence type="predicted"/>
<evidence type="ECO:0000313" key="2">
    <source>
        <dbReference type="Proteomes" id="UP001595191"/>
    </source>
</evidence>
<sequence>MISINKAHFKDAKILALLGTVTYTESHGHFIDNEKDLMKYNESAFSVLQTKKEISDTKNIFFIISKDDLPIGYAKLVFNSSHKNVDSQNSCQLERIYILNDFIPLKVGQQFLTFLERKAKEFKANSIWLSVHRNNIRAIKFYQRNEYKDVGKSTFFVNGKEYENEVFSKEI</sequence>
<name>A0ACC7LLE7_9FLAO</name>
<keyword evidence="1" id="KW-0808">Transferase</keyword>
<dbReference type="EC" id="2.3.1.-" evidence="1"/>
<keyword evidence="2" id="KW-1185">Reference proteome</keyword>
<accession>A0ACC7LLE7</accession>
<keyword evidence="1" id="KW-0012">Acyltransferase</keyword>
<organism evidence="1 2">
    <name type="scientific">Meishania litoralis</name>
    <dbReference type="NCBI Taxonomy" id="3434685"/>
    <lineage>
        <taxon>Bacteria</taxon>
        <taxon>Pseudomonadati</taxon>
        <taxon>Bacteroidota</taxon>
        <taxon>Flavobacteriia</taxon>
        <taxon>Flavobacteriales</taxon>
        <taxon>Flavobacteriaceae</taxon>
        <taxon>Meishania</taxon>
    </lineage>
</organism>
<gene>
    <name evidence="1" type="ORF">ACEZ3G_12700</name>
</gene>
<protein>
    <submittedName>
        <fullName evidence="1">GNAT family N-acetyltransferase</fullName>
        <ecNumber evidence="1">2.3.1.-</ecNumber>
    </submittedName>
</protein>
<reference evidence="1" key="1">
    <citation type="submission" date="2024-09" db="EMBL/GenBank/DDBJ databases">
        <authorList>
            <person name="Liu J."/>
        </authorList>
    </citation>
    <scope>NUCLEOTIDE SEQUENCE</scope>
    <source>
        <strain evidence="1">NBU2967</strain>
    </source>
</reference>
<evidence type="ECO:0000313" key="1">
    <source>
        <dbReference type="EMBL" id="MFH6604343.1"/>
    </source>
</evidence>